<reference evidence="2 3" key="1">
    <citation type="journal article" date="2018" name="Sci. Rep.">
        <title>Genomic signatures of local adaptation to the degree of environmental predictability in rotifers.</title>
        <authorList>
            <person name="Franch-Gras L."/>
            <person name="Hahn C."/>
            <person name="Garcia-Roger E.M."/>
            <person name="Carmona M.J."/>
            <person name="Serra M."/>
            <person name="Gomez A."/>
        </authorList>
    </citation>
    <scope>NUCLEOTIDE SEQUENCE [LARGE SCALE GENOMIC DNA]</scope>
    <source>
        <strain evidence="2">HYR1</strain>
    </source>
</reference>
<keyword evidence="3" id="KW-1185">Reference proteome</keyword>
<evidence type="ECO:0000256" key="1">
    <source>
        <dbReference type="SAM" id="MobiDB-lite"/>
    </source>
</evidence>
<organism evidence="2 3">
    <name type="scientific">Brachionus plicatilis</name>
    <name type="common">Marine rotifer</name>
    <name type="synonym">Brachionus muelleri</name>
    <dbReference type="NCBI Taxonomy" id="10195"/>
    <lineage>
        <taxon>Eukaryota</taxon>
        <taxon>Metazoa</taxon>
        <taxon>Spiralia</taxon>
        <taxon>Gnathifera</taxon>
        <taxon>Rotifera</taxon>
        <taxon>Eurotatoria</taxon>
        <taxon>Monogononta</taxon>
        <taxon>Pseudotrocha</taxon>
        <taxon>Ploima</taxon>
        <taxon>Brachionidae</taxon>
        <taxon>Brachionus</taxon>
    </lineage>
</organism>
<evidence type="ECO:0000313" key="2">
    <source>
        <dbReference type="EMBL" id="RNA42949.1"/>
    </source>
</evidence>
<feature type="compositionally biased region" description="Polar residues" evidence="1">
    <location>
        <begin position="18"/>
        <end position="44"/>
    </location>
</feature>
<protein>
    <submittedName>
        <fullName evidence="2">Uncharacterized protein</fullName>
    </submittedName>
</protein>
<dbReference type="Proteomes" id="UP000276133">
    <property type="component" value="Unassembled WGS sequence"/>
</dbReference>
<dbReference type="AlphaFoldDB" id="A0A3M7T4W4"/>
<comment type="caution">
    <text evidence="2">The sequence shown here is derived from an EMBL/GenBank/DDBJ whole genome shotgun (WGS) entry which is preliminary data.</text>
</comment>
<name>A0A3M7T4W4_BRAPC</name>
<feature type="region of interest" description="Disordered" evidence="1">
    <location>
        <begin position="69"/>
        <end position="104"/>
    </location>
</feature>
<feature type="compositionally biased region" description="Low complexity" evidence="1">
    <location>
        <begin position="74"/>
        <end position="88"/>
    </location>
</feature>
<proteinExistence type="predicted"/>
<dbReference type="EMBL" id="REGN01000294">
    <property type="protein sequence ID" value="RNA42949.1"/>
    <property type="molecule type" value="Genomic_DNA"/>
</dbReference>
<sequence>MRKSVFNPLQQEVRFEQNRASVPDESQQANETMFASPTGTQDLQANKNEVNDFKYSDCQLIAKKKKTQYLLNSQQPQTQRPQQQQQQPYSEHGQDSNEDSDDAL</sequence>
<gene>
    <name evidence="2" type="ORF">BpHYR1_007820</name>
</gene>
<evidence type="ECO:0000313" key="3">
    <source>
        <dbReference type="Proteomes" id="UP000276133"/>
    </source>
</evidence>
<accession>A0A3M7T4W4</accession>
<feature type="region of interest" description="Disordered" evidence="1">
    <location>
        <begin position="1"/>
        <end position="44"/>
    </location>
</feature>